<gene>
    <name evidence="3" type="ORF">C9F10_24235</name>
</gene>
<comment type="caution">
    <text evidence="3">The sequence shown here is derived from an EMBL/GenBank/DDBJ whole genome shotgun (WGS) entry which is preliminary data.</text>
</comment>
<keyword evidence="1" id="KW-0732">Signal</keyword>
<dbReference type="PROSITE" id="PS51379">
    <property type="entry name" value="4FE4S_FER_2"/>
    <property type="match status" value="1"/>
</dbReference>
<evidence type="ECO:0000256" key="1">
    <source>
        <dbReference type="SAM" id="SignalP"/>
    </source>
</evidence>
<dbReference type="Pfam" id="PF00037">
    <property type="entry name" value="Fer4"/>
    <property type="match status" value="1"/>
</dbReference>
<reference evidence="3 4" key="1">
    <citation type="submission" date="2018-03" db="EMBL/GenBank/DDBJ databases">
        <title>Non-Typhoidal Salmonella genome sequencing and assembly.</title>
        <authorList>
            <person name="Matchawe C."/>
        </authorList>
    </citation>
    <scope>NUCLEOTIDE SEQUENCE [LARGE SCALE GENOMIC DNA]</scope>
    <source>
        <strain evidence="3 4">8EV</strain>
    </source>
</reference>
<dbReference type="AlphaFoldDB" id="A0A659RYF0"/>
<dbReference type="Gene3D" id="3.30.70.20">
    <property type="match status" value="2"/>
</dbReference>
<dbReference type="InterPro" id="IPR006311">
    <property type="entry name" value="TAT_signal"/>
</dbReference>
<feature type="signal peptide" evidence="1">
    <location>
        <begin position="1"/>
        <end position="27"/>
    </location>
</feature>
<feature type="non-terminal residue" evidence="3">
    <location>
        <position position="108"/>
    </location>
</feature>
<dbReference type="PROSITE" id="PS51318">
    <property type="entry name" value="TAT"/>
    <property type="match status" value="1"/>
</dbReference>
<protein>
    <submittedName>
        <fullName evidence="3">Cytochrome c nitrite reductase Fe-S protein</fullName>
    </submittedName>
</protein>
<dbReference type="EMBL" id="PYKK01001658">
    <property type="protein sequence ID" value="TGD18617.1"/>
    <property type="molecule type" value="Genomic_DNA"/>
</dbReference>
<evidence type="ECO:0000313" key="4">
    <source>
        <dbReference type="Proteomes" id="UP000297989"/>
    </source>
</evidence>
<feature type="domain" description="4Fe-4S ferredoxin-type" evidence="2">
    <location>
        <begin position="37"/>
        <end position="65"/>
    </location>
</feature>
<dbReference type="Proteomes" id="UP000297989">
    <property type="component" value="Unassembled WGS sequence"/>
</dbReference>
<evidence type="ECO:0000259" key="2">
    <source>
        <dbReference type="PROSITE" id="PS51379"/>
    </source>
</evidence>
<evidence type="ECO:0000313" key="3">
    <source>
        <dbReference type="EMBL" id="TGD18617.1"/>
    </source>
</evidence>
<proteinExistence type="predicted"/>
<sequence>MSCTRRQFITRVGALAAVSGMAGRVVANTLNINGVRYGMVHDESLCIGCTACMDACREVNTVPEGVSRLTIIRSEPQGTCPEVQYRGFRPACPRGAPAPGGGGCPPGA</sequence>
<feature type="chain" id="PRO_5024973322" evidence="1">
    <location>
        <begin position="28"/>
        <end position="108"/>
    </location>
</feature>
<organism evidence="3 4">
    <name type="scientific">Salmonella enterica subsp. enterica serovar Poona</name>
    <dbReference type="NCBI Taxonomy" id="436295"/>
    <lineage>
        <taxon>Bacteria</taxon>
        <taxon>Pseudomonadati</taxon>
        <taxon>Pseudomonadota</taxon>
        <taxon>Gammaproteobacteria</taxon>
        <taxon>Enterobacterales</taxon>
        <taxon>Enterobacteriaceae</taxon>
        <taxon>Salmonella</taxon>
    </lineage>
</organism>
<accession>A0A659RYF0</accession>
<dbReference type="SUPFAM" id="SSF54862">
    <property type="entry name" value="4Fe-4S ferredoxins"/>
    <property type="match status" value="1"/>
</dbReference>
<name>A0A659RYF0_SALET</name>
<dbReference type="InterPro" id="IPR017896">
    <property type="entry name" value="4Fe4S_Fe-S-bd"/>
</dbReference>